<keyword evidence="2" id="KW-1185">Reference proteome</keyword>
<name>A0ABD2MDJ7_9BILA</name>
<accession>A0ABD2MDJ7</accession>
<dbReference type="AlphaFoldDB" id="A0ABD2MDJ7"/>
<dbReference type="Proteomes" id="UP001620626">
    <property type="component" value="Unassembled WGS sequence"/>
</dbReference>
<comment type="caution">
    <text evidence="1">The sequence shown here is derived from an EMBL/GenBank/DDBJ whole genome shotgun (WGS) entry which is preliminary data.</text>
</comment>
<protein>
    <submittedName>
        <fullName evidence="1">Uncharacterized protein</fullName>
    </submittedName>
</protein>
<reference evidence="1 2" key="1">
    <citation type="submission" date="2024-10" db="EMBL/GenBank/DDBJ databases">
        <authorList>
            <person name="Kim D."/>
        </authorList>
    </citation>
    <scope>NUCLEOTIDE SEQUENCE [LARGE SCALE GENOMIC DNA]</scope>
    <source>
        <strain evidence="1">BH-2024</strain>
    </source>
</reference>
<evidence type="ECO:0000313" key="2">
    <source>
        <dbReference type="Proteomes" id="UP001620626"/>
    </source>
</evidence>
<evidence type="ECO:0000313" key="1">
    <source>
        <dbReference type="EMBL" id="KAL3125597.1"/>
    </source>
</evidence>
<organism evidence="1 2">
    <name type="scientific">Heterodera trifolii</name>
    <dbReference type="NCBI Taxonomy" id="157864"/>
    <lineage>
        <taxon>Eukaryota</taxon>
        <taxon>Metazoa</taxon>
        <taxon>Ecdysozoa</taxon>
        <taxon>Nematoda</taxon>
        <taxon>Chromadorea</taxon>
        <taxon>Rhabditida</taxon>
        <taxon>Tylenchina</taxon>
        <taxon>Tylenchomorpha</taxon>
        <taxon>Tylenchoidea</taxon>
        <taxon>Heteroderidae</taxon>
        <taxon>Heteroderinae</taxon>
        <taxon>Heterodera</taxon>
    </lineage>
</organism>
<dbReference type="EMBL" id="JBICBT010000029">
    <property type="protein sequence ID" value="KAL3125597.1"/>
    <property type="molecule type" value="Genomic_DNA"/>
</dbReference>
<proteinExistence type="predicted"/>
<gene>
    <name evidence="1" type="ORF">niasHT_009730</name>
</gene>
<sequence>MVKNVLNRRHFSAQTPLEISNKKAVEAAAKKINNSPIPPNFKCSLNKYLAAVVAYHGFYFNVPAKTIAKIILNLIFAILSSQNWSIKQQQNSNEPIFGGILKLDHFSVIPQNGLEFGDEELAGNLKIEFIETVEKVKDPRERTLPSEQRAKKQMIWLKDVLFMSPEQIKDNRSTTLGKDLVWFVGLLLYRMLFNNKHPMDNWESKRRLDMEFMAKMGFSGSDYFYMYKRDDFVPGDFRIVPLKPKSRWIWMPESGQDETGEMALVEERIGMEQDYIVKLRGIIAETLHNNQIMSCSYSPRFNSNQKNEGQEKLIELNKMCLQTFAEYRISFSFMVELLEYLAN</sequence>